<dbReference type="EMBL" id="JALP01000036">
    <property type="protein sequence ID" value="THG91936.1"/>
    <property type="molecule type" value="Genomic_DNA"/>
</dbReference>
<dbReference type="InterPro" id="IPR013525">
    <property type="entry name" value="ABC2_TM"/>
</dbReference>
<keyword evidence="3 5" id="KW-1133">Transmembrane helix</keyword>
<feature type="transmembrane region" description="Helical" evidence="5">
    <location>
        <begin position="128"/>
        <end position="151"/>
    </location>
</feature>
<dbReference type="InterPro" id="IPR052902">
    <property type="entry name" value="ABC-2_transporter"/>
</dbReference>
<dbReference type="PANTHER" id="PTHR43027:SF1">
    <property type="entry name" value="DOXORUBICIN RESISTANCE ABC TRANSPORTER PERMEASE PROTEIN DRRC-RELATED"/>
    <property type="match status" value="1"/>
</dbReference>
<evidence type="ECO:0000313" key="11">
    <source>
        <dbReference type="Proteomes" id="UP000297014"/>
    </source>
</evidence>
<dbReference type="STRING" id="1218173.BALCAV_0205805"/>
<feature type="transmembrane region" description="Helical" evidence="5">
    <location>
        <begin position="158"/>
        <end position="179"/>
    </location>
</feature>
<dbReference type="GO" id="GO:0043190">
    <property type="term" value="C:ATP-binding cassette (ABC) transporter complex"/>
    <property type="evidence" value="ECO:0007669"/>
    <property type="project" value="InterPro"/>
</dbReference>
<feature type="transmembrane region" description="Helical" evidence="5">
    <location>
        <begin position="50"/>
        <end position="72"/>
    </location>
</feature>
<gene>
    <name evidence="9" type="ORF">AJ85_00685</name>
    <name evidence="7" type="ORF">BalcAV3860</name>
    <name evidence="8" type="ORF">BALCAV_0205805</name>
</gene>
<feature type="transmembrane region" description="Helical" evidence="5">
    <location>
        <begin position="18"/>
        <end position="38"/>
    </location>
</feature>
<dbReference type="EMBL" id="JX399539">
    <property type="protein sequence ID" value="AFV25962.1"/>
    <property type="molecule type" value="Genomic_DNA"/>
</dbReference>
<accession>J8TFA6</accession>
<keyword evidence="5" id="KW-0813">Transport</keyword>
<dbReference type="eggNOG" id="COG0842">
    <property type="taxonomic scope" value="Bacteria"/>
</dbReference>
<evidence type="ECO:0000313" key="10">
    <source>
        <dbReference type="Proteomes" id="UP000002754"/>
    </source>
</evidence>
<feature type="transmembrane region" description="Helical" evidence="5">
    <location>
        <begin position="215"/>
        <end position="237"/>
    </location>
</feature>
<dbReference type="PANTHER" id="PTHR43027">
    <property type="entry name" value="DOXORUBICIN RESISTANCE ABC TRANSPORTER PERMEASE PROTEIN DRRC-RELATED"/>
    <property type="match status" value="1"/>
</dbReference>
<protein>
    <recommendedName>
        <fullName evidence="5">Transport permease protein</fullName>
    </recommendedName>
</protein>
<evidence type="ECO:0000256" key="1">
    <source>
        <dbReference type="ARBA" id="ARBA00004141"/>
    </source>
</evidence>
<organism evidence="8 10">
    <name type="scientific">Alkalihalobacillus alcalophilus ATCC 27647 = CGMCC 1.3604</name>
    <dbReference type="NCBI Taxonomy" id="1218173"/>
    <lineage>
        <taxon>Bacteria</taxon>
        <taxon>Bacillati</taxon>
        <taxon>Bacillota</taxon>
        <taxon>Bacilli</taxon>
        <taxon>Bacillales</taxon>
        <taxon>Bacillaceae</taxon>
        <taxon>Alkalihalobacillus</taxon>
    </lineage>
</organism>
<dbReference type="InterPro" id="IPR000412">
    <property type="entry name" value="ABC_2_transport"/>
</dbReference>
<dbReference type="Proteomes" id="UP000297014">
    <property type="component" value="Unassembled WGS sequence"/>
</dbReference>
<proteinExistence type="inferred from homology"/>
<dbReference type="GO" id="GO:0140359">
    <property type="term" value="F:ABC-type transporter activity"/>
    <property type="evidence" value="ECO:0007669"/>
    <property type="project" value="InterPro"/>
</dbReference>
<reference evidence="7" key="1">
    <citation type="submission" date="2012-07" db="EMBL/GenBank/DDBJ databases">
        <title>A Draft Genome for Bacillus alcalophilus strain ATCC 27647.</title>
        <authorList>
            <person name="Attie O."/>
            <person name="Jayaprakash A."/>
            <person name="Sachidanandam R."/>
            <person name="Shah H."/>
            <person name="Paulsen I."/>
            <person name="Morino M."/>
            <person name="Ito M."/>
            <person name="Krulwich T."/>
        </authorList>
    </citation>
    <scope>NUCLEOTIDE SEQUENCE</scope>
    <source>
        <strain evidence="7">ATCC 27647</strain>
    </source>
</reference>
<dbReference type="AlphaFoldDB" id="J8TFA6"/>
<dbReference type="EMBL" id="ALPT02000014">
    <property type="protein sequence ID" value="KGA98156.1"/>
    <property type="molecule type" value="Genomic_DNA"/>
</dbReference>
<evidence type="ECO:0000313" key="7">
    <source>
        <dbReference type="EMBL" id="AFV25962.1"/>
    </source>
</evidence>
<name>J8TFA6_ALKAL</name>
<dbReference type="OrthoDB" id="266913at2"/>
<dbReference type="InterPro" id="IPR047817">
    <property type="entry name" value="ABC2_TM_bact-type"/>
</dbReference>
<keyword evidence="4 5" id="KW-0472">Membrane</keyword>
<reference evidence="8 10" key="2">
    <citation type="journal article" date="2014" name="Genome Announc.">
        <title>Draft Genome Sequence of Bacillus alcalophilus AV1934, a Classic Alkaliphile Isolated from Human Feces in 1934.</title>
        <authorList>
            <person name="Attie O."/>
            <person name="Jayaprakash A."/>
            <person name="Shah H."/>
            <person name="Paulsen I.T."/>
            <person name="Morino M."/>
            <person name="Takahashi Y."/>
            <person name="Narumi I."/>
            <person name="Sachidanandam R."/>
            <person name="Satoh K."/>
            <person name="Ito M."/>
            <person name="Krulwich T.A."/>
        </authorList>
    </citation>
    <scope>NUCLEOTIDE SEQUENCE [LARGE SCALE GENOMIC DNA]</scope>
    <source>
        <strain evidence="8 10">AV1934</strain>
    </source>
</reference>
<evidence type="ECO:0000259" key="6">
    <source>
        <dbReference type="PROSITE" id="PS51012"/>
    </source>
</evidence>
<dbReference type="PIRSF" id="PIRSF006648">
    <property type="entry name" value="DrrB"/>
    <property type="match status" value="1"/>
</dbReference>
<comment type="similarity">
    <text evidence="5">Belongs to the ABC-2 integral membrane protein family.</text>
</comment>
<sequence length="246" mass="27275">MWAVAQMEAKKQFQDKSLVFWTLILPFIFIVGFMFIFGNNAPDREQVVNQIITGFSVFFPIFIIISIVISFVKDREKGLVARLASTPLSVPGYFVGKLLPFVVIVFLQVVVLSLIGIFIYGLTIAQPFLYFLIALCLAFMVTSWGIGISVFSKTENTGLVITQIIAFAAAILGGLWMPFEILPEAVQTVGKFLPQYWTHQSLISAVTVGPSSVSLGMTFLLIFIYTIIGMTVALAGYKRFLSQSKN</sequence>
<evidence type="ECO:0000313" key="8">
    <source>
        <dbReference type="EMBL" id="KGA98156.1"/>
    </source>
</evidence>
<evidence type="ECO:0000256" key="5">
    <source>
        <dbReference type="RuleBase" id="RU361157"/>
    </source>
</evidence>
<evidence type="ECO:0000256" key="4">
    <source>
        <dbReference type="ARBA" id="ARBA00023136"/>
    </source>
</evidence>
<dbReference type="RefSeq" id="WP_003324355.1">
    <property type="nucleotide sequence ID" value="NZ_ALPT02000014.1"/>
</dbReference>
<keyword evidence="5" id="KW-1003">Cell membrane</keyword>
<keyword evidence="10" id="KW-1185">Reference proteome</keyword>
<dbReference type="Proteomes" id="UP000002754">
    <property type="component" value="Unassembled WGS sequence"/>
</dbReference>
<evidence type="ECO:0000256" key="3">
    <source>
        <dbReference type="ARBA" id="ARBA00022989"/>
    </source>
</evidence>
<keyword evidence="2 5" id="KW-0812">Transmembrane</keyword>
<evidence type="ECO:0000256" key="2">
    <source>
        <dbReference type="ARBA" id="ARBA00022692"/>
    </source>
</evidence>
<feature type="transmembrane region" description="Helical" evidence="5">
    <location>
        <begin position="98"/>
        <end position="122"/>
    </location>
</feature>
<reference evidence="9 11" key="3">
    <citation type="submission" date="2014-01" db="EMBL/GenBank/DDBJ databases">
        <title>Draft genome sequencing of Bacillus alcalophilus CGMCC 1.3604.</title>
        <authorList>
            <person name="Yang J."/>
            <person name="Diao L."/>
            <person name="Yang S."/>
        </authorList>
    </citation>
    <scope>NUCLEOTIDE SEQUENCE [LARGE SCALE GENOMIC DNA]</scope>
    <source>
        <strain evidence="9 11">CGMCC 1.3604</strain>
    </source>
</reference>
<dbReference type="PROSITE" id="PS51012">
    <property type="entry name" value="ABC_TM2"/>
    <property type="match status" value="1"/>
</dbReference>
<dbReference type="Pfam" id="PF01061">
    <property type="entry name" value="ABC2_membrane"/>
    <property type="match status" value="1"/>
</dbReference>
<comment type="subcellular location">
    <subcellularLocation>
        <location evidence="5">Cell membrane</location>
        <topology evidence="5">Multi-pass membrane protein</topology>
    </subcellularLocation>
    <subcellularLocation>
        <location evidence="1">Membrane</location>
        <topology evidence="1">Multi-pass membrane protein</topology>
    </subcellularLocation>
</comment>
<evidence type="ECO:0000313" key="9">
    <source>
        <dbReference type="EMBL" id="THG91936.1"/>
    </source>
</evidence>
<feature type="domain" description="ABC transmembrane type-2" evidence="6">
    <location>
        <begin position="17"/>
        <end position="240"/>
    </location>
</feature>